<dbReference type="STRING" id="295108.HT99x_00579"/>
<keyword evidence="5" id="KW-1185">Reference proteome</keyword>
<dbReference type="AlphaFoldDB" id="A0A0Q9YWQ8"/>
<reference evidence="4" key="3">
    <citation type="submission" date="2021-06" db="EMBL/GenBank/DDBJ databases">
        <title>Genomic Description and Analysis of Intracellular Bacteria, Candidatus Berkiella cookevillensis and Candidatus Berkiella aquae.</title>
        <authorList>
            <person name="Kidane D.T."/>
            <person name="Mehari Y.T."/>
            <person name="Rice F.C."/>
            <person name="Arivett B.A."/>
            <person name="Farone A.L."/>
            <person name="Berk S.G."/>
            <person name="Farone M.B."/>
        </authorList>
    </citation>
    <scope>NUCLEOTIDE SEQUENCE</scope>
    <source>
        <strain evidence="4">HT99</strain>
    </source>
</reference>
<feature type="compositionally biased region" description="Pro residues" evidence="1">
    <location>
        <begin position="219"/>
        <end position="229"/>
    </location>
</feature>
<dbReference type="EMBL" id="LKAJ01000002">
    <property type="protein sequence ID" value="KRG22162.1"/>
    <property type="molecule type" value="Genomic_DNA"/>
</dbReference>
<reference evidence="3" key="1">
    <citation type="submission" date="2015-09" db="EMBL/GenBank/DDBJ databases">
        <title>Draft Genome Sequences of Two Novel Amoeba-resistant Intranuclear Bacteria, Candidatus Berkiella cookevillensis and Candidatus Berkiella aquae.</title>
        <authorList>
            <person name="Mehari Y.T."/>
            <person name="Arivett B.A."/>
            <person name="Farone A.L."/>
            <person name="Gunderson J.H."/>
            <person name="Farone M.B."/>
        </authorList>
    </citation>
    <scope>NUCLEOTIDE SEQUENCE [LARGE SCALE GENOMIC DNA]</scope>
    <source>
        <strain evidence="3">HT99</strain>
    </source>
</reference>
<feature type="region of interest" description="Disordered" evidence="1">
    <location>
        <begin position="216"/>
        <end position="262"/>
    </location>
</feature>
<evidence type="ECO:0000313" key="5">
    <source>
        <dbReference type="Proteomes" id="UP000051497"/>
    </source>
</evidence>
<reference evidence="4" key="2">
    <citation type="journal article" date="2016" name="Genome Announc.">
        <title>Draft Genome Sequences of Two Novel Amoeba-Resistant Intranuclear Bacteria, 'Candidatus Berkiella cookevillensis' and 'Candidatus Berkiella aquae'.</title>
        <authorList>
            <person name="Mehari Y.T."/>
            <person name="Arivett B.A."/>
            <person name="Farone A.L."/>
            <person name="Gunderson J.H."/>
            <person name="Farone M.B."/>
        </authorList>
    </citation>
    <scope>NUCLEOTIDE SEQUENCE</scope>
    <source>
        <strain evidence="4">HT99</strain>
    </source>
</reference>
<evidence type="ECO:0000313" key="3">
    <source>
        <dbReference type="EMBL" id="KRG22162.1"/>
    </source>
</evidence>
<evidence type="ECO:0000256" key="1">
    <source>
        <dbReference type="SAM" id="MobiDB-lite"/>
    </source>
</evidence>
<proteinExistence type="predicted"/>
<keyword evidence="2" id="KW-0812">Transmembrane</keyword>
<gene>
    <name evidence="3" type="ORF">HT99x_00579</name>
    <name evidence="4" type="ORF">HT99x_014445</name>
</gene>
<sequence length="262" mass="30544">MDKFWEMVSKRIEDLAIVKKRLARQWDTVQHILMHDIPQDLQKFFEIQGKIQQERLDQMIEFAYHNLQTEWLFVQRNISTFLQFATNFLHNRWKQLQPKLDNLVQTSFAISTATSTLQLSVQITPIVLSAMTILAAAPMLNALLPEFLFNTTVIFFIMMGISAYAGYSKFKELELRAKLDGQIEINDKQNKKHSRQLHKLGQRLKELERSLCPKAGPLLLPPTAPPPPVAIRYPLKKRERQSEQRKPQQKMGKRPRIGDNLL</sequence>
<name>A0A0Q9YWQ8_9GAMM</name>
<comment type="caution">
    <text evidence="3">The sequence shown here is derived from an EMBL/GenBank/DDBJ whole genome shotgun (WGS) entry which is preliminary data.</text>
</comment>
<accession>A0A0Q9YWQ8</accession>
<keyword evidence="2" id="KW-0472">Membrane</keyword>
<keyword evidence="2" id="KW-1133">Transmembrane helix</keyword>
<evidence type="ECO:0000313" key="4">
    <source>
        <dbReference type="EMBL" id="MCS5712635.1"/>
    </source>
</evidence>
<dbReference type="EMBL" id="LKAJ02000001">
    <property type="protein sequence ID" value="MCS5712635.1"/>
    <property type="molecule type" value="Genomic_DNA"/>
</dbReference>
<dbReference type="Proteomes" id="UP000051497">
    <property type="component" value="Unassembled WGS sequence"/>
</dbReference>
<protein>
    <submittedName>
        <fullName evidence="3">Uncharacterized protein</fullName>
    </submittedName>
</protein>
<feature type="transmembrane region" description="Helical" evidence="2">
    <location>
        <begin position="123"/>
        <end position="141"/>
    </location>
</feature>
<dbReference type="RefSeq" id="WP_139016558.1">
    <property type="nucleotide sequence ID" value="NZ_LKAJ02000001.1"/>
</dbReference>
<feature type="transmembrane region" description="Helical" evidence="2">
    <location>
        <begin position="147"/>
        <end position="167"/>
    </location>
</feature>
<organism evidence="3">
    <name type="scientific">Candidatus Berkiella aquae</name>
    <dbReference type="NCBI Taxonomy" id="295108"/>
    <lineage>
        <taxon>Bacteria</taxon>
        <taxon>Pseudomonadati</taxon>
        <taxon>Pseudomonadota</taxon>
        <taxon>Gammaproteobacteria</taxon>
        <taxon>Candidatus Berkiellales</taxon>
        <taxon>Candidatus Berkiellaceae</taxon>
        <taxon>Candidatus Berkiella</taxon>
    </lineage>
</organism>
<evidence type="ECO:0000256" key="2">
    <source>
        <dbReference type="SAM" id="Phobius"/>
    </source>
</evidence>